<feature type="region of interest" description="Disordered" evidence="1">
    <location>
        <begin position="1"/>
        <end position="81"/>
    </location>
</feature>
<proteinExistence type="predicted"/>
<protein>
    <submittedName>
        <fullName evidence="2">Uncharacterized protein</fullName>
    </submittedName>
</protein>
<reference evidence="2 3" key="1">
    <citation type="journal article" date="2017" name="Nature">
        <title>The Apostasia genome and the evolution of orchids.</title>
        <authorList>
            <person name="Zhang G.Q."/>
            <person name="Liu K.W."/>
            <person name="Li Z."/>
            <person name="Lohaus R."/>
            <person name="Hsiao Y.Y."/>
            <person name="Niu S.C."/>
            <person name="Wang J.Y."/>
            <person name="Lin Y.C."/>
            <person name="Xu Q."/>
            <person name="Chen L.J."/>
            <person name="Yoshida K."/>
            <person name="Fujiwara S."/>
            <person name="Wang Z.W."/>
            <person name="Zhang Y.Q."/>
            <person name="Mitsuda N."/>
            <person name="Wang M."/>
            <person name="Liu G.H."/>
            <person name="Pecoraro L."/>
            <person name="Huang H.X."/>
            <person name="Xiao X.J."/>
            <person name="Lin M."/>
            <person name="Wu X.Y."/>
            <person name="Wu W.L."/>
            <person name="Chen Y.Y."/>
            <person name="Chang S.B."/>
            <person name="Sakamoto S."/>
            <person name="Ohme-Takagi M."/>
            <person name="Yagi M."/>
            <person name="Zeng S.J."/>
            <person name="Shen C.Y."/>
            <person name="Yeh C.M."/>
            <person name="Luo Y.B."/>
            <person name="Tsai W.C."/>
            <person name="Van de Peer Y."/>
            <person name="Liu Z.J."/>
        </authorList>
    </citation>
    <scope>NUCLEOTIDE SEQUENCE [LARGE SCALE GENOMIC DNA]</scope>
    <source>
        <strain evidence="3">cv. Shenzhen</strain>
        <tissue evidence="2">Stem</tissue>
    </source>
</reference>
<feature type="compositionally biased region" description="Basic residues" evidence="1">
    <location>
        <begin position="50"/>
        <end position="65"/>
    </location>
</feature>
<evidence type="ECO:0000313" key="3">
    <source>
        <dbReference type="Proteomes" id="UP000236161"/>
    </source>
</evidence>
<dbReference type="Proteomes" id="UP000236161">
    <property type="component" value="Unassembled WGS sequence"/>
</dbReference>
<keyword evidence="3" id="KW-1185">Reference proteome</keyword>
<sequence length="190" mass="20707">MAEDRALHWSLAAGSSAHDAGLPRTTPAFRARRRPSAHDAGLPRTSSAFRARRCPLRGPRARRRPLPPQQRSSSVDSTADGGDEWGRRLIFCERFTQSRNSKRSGQVAKDFSPTRQQVAAFDAFSIDRSRAGGCSFVQGRSRDPDRWSRISSSARQQVAAFGFLPLLEAGQEAVVLFGNSSASYEATAGG</sequence>
<name>A0A2I0AV31_9ASPA</name>
<evidence type="ECO:0000313" key="2">
    <source>
        <dbReference type="EMBL" id="PKA59398.1"/>
    </source>
</evidence>
<dbReference type="EMBL" id="KZ451949">
    <property type="protein sequence ID" value="PKA59398.1"/>
    <property type="molecule type" value="Genomic_DNA"/>
</dbReference>
<evidence type="ECO:0000256" key="1">
    <source>
        <dbReference type="SAM" id="MobiDB-lite"/>
    </source>
</evidence>
<dbReference type="AlphaFoldDB" id="A0A2I0AV31"/>
<accession>A0A2I0AV31</accession>
<gene>
    <name evidence="2" type="ORF">AXF42_Ash019552</name>
</gene>
<organism evidence="2 3">
    <name type="scientific">Apostasia shenzhenica</name>
    <dbReference type="NCBI Taxonomy" id="1088818"/>
    <lineage>
        <taxon>Eukaryota</taxon>
        <taxon>Viridiplantae</taxon>
        <taxon>Streptophyta</taxon>
        <taxon>Embryophyta</taxon>
        <taxon>Tracheophyta</taxon>
        <taxon>Spermatophyta</taxon>
        <taxon>Magnoliopsida</taxon>
        <taxon>Liliopsida</taxon>
        <taxon>Asparagales</taxon>
        <taxon>Orchidaceae</taxon>
        <taxon>Apostasioideae</taxon>
        <taxon>Apostasia</taxon>
    </lineage>
</organism>